<sequence length="109" mass="12132">MFVIEEKLKPSNLNCNTKIFTFRKHARYTATVVLQLSSEFTQKVRCTAFQLLQKKTLSFYNPLVESIRFQRVHVSAAGPRGHAGASAARPSATGIRVNKRLGGVHSSDL</sequence>
<evidence type="ECO:0000313" key="3">
    <source>
        <dbReference type="Proteomes" id="UP000299102"/>
    </source>
</evidence>
<dbReference type="AlphaFoldDB" id="A0A4C1TPJ9"/>
<keyword evidence="3" id="KW-1185">Reference proteome</keyword>
<accession>A0A4C1TPJ9</accession>
<dbReference type="EMBL" id="BGZK01000075">
    <property type="protein sequence ID" value="GBP15889.1"/>
    <property type="molecule type" value="Genomic_DNA"/>
</dbReference>
<evidence type="ECO:0000313" key="2">
    <source>
        <dbReference type="EMBL" id="GBP15889.1"/>
    </source>
</evidence>
<comment type="caution">
    <text evidence="2">The sequence shown here is derived from an EMBL/GenBank/DDBJ whole genome shotgun (WGS) entry which is preliminary data.</text>
</comment>
<dbReference type="Proteomes" id="UP000299102">
    <property type="component" value="Unassembled WGS sequence"/>
</dbReference>
<organism evidence="2 3">
    <name type="scientific">Eumeta variegata</name>
    <name type="common">Bagworm moth</name>
    <name type="synonym">Eumeta japonica</name>
    <dbReference type="NCBI Taxonomy" id="151549"/>
    <lineage>
        <taxon>Eukaryota</taxon>
        <taxon>Metazoa</taxon>
        <taxon>Ecdysozoa</taxon>
        <taxon>Arthropoda</taxon>
        <taxon>Hexapoda</taxon>
        <taxon>Insecta</taxon>
        <taxon>Pterygota</taxon>
        <taxon>Neoptera</taxon>
        <taxon>Endopterygota</taxon>
        <taxon>Lepidoptera</taxon>
        <taxon>Glossata</taxon>
        <taxon>Ditrysia</taxon>
        <taxon>Tineoidea</taxon>
        <taxon>Psychidae</taxon>
        <taxon>Oiketicinae</taxon>
        <taxon>Eumeta</taxon>
    </lineage>
</organism>
<proteinExistence type="predicted"/>
<protein>
    <submittedName>
        <fullName evidence="2">Uncharacterized protein</fullName>
    </submittedName>
</protein>
<evidence type="ECO:0000256" key="1">
    <source>
        <dbReference type="SAM" id="MobiDB-lite"/>
    </source>
</evidence>
<name>A0A4C1TPJ9_EUMVA</name>
<gene>
    <name evidence="2" type="ORF">EVAR_12481_1</name>
</gene>
<feature type="region of interest" description="Disordered" evidence="1">
    <location>
        <begin position="79"/>
        <end position="109"/>
    </location>
</feature>
<reference evidence="2 3" key="1">
    <citation type="journal article" date="2019" name="Commun. Biol.">
        <title>The bagworm genome reveals a unique fibroin gene that provides high tensile strength.</title>
        <authorList>
            <person name="Kono N."/>
            <person name="Nakamura H."/>
            <person name="Ohtoshi R."/>
            <person name="Tomita M."/>
            <person name="Numata K."/>
            <person name="Arakawa K."/>
        </authorList>
    </citation>
    <scope>NUCLEOTIDE SEQUENCE [LARGE SCALE GENOMIC DNA]</scope>
</reference>